<evidence type="ECO:0000256" key="1">
    <source>
        <dbReference type="SAM" id="MobiDB-lite"/>
    </source>
</evidence>
<dbReference type="EMBL" id="CP077095">
    <property type="protein sequence ID" value="QXI37722.1"/>
    <property type="molecule type" value="Genomic_DNA"/>
</dbReference>
<evidence type="ECO:0000313" key="2">
    <source>
        <dbReference type="EMBL" id="QXI37722.1"/>
    </source>
</evidence>
<feature type="region of interest" description="Disordered" evidence="1">
    <location>
        <begin position="227"/>
        <end position="257"/>
    </location>
</feature>
<protein>
    <submittedName>
        <fullName evidence="2">RHS repeat-associated core domain-containing protein</fullName>
    </submittedName>
</protein>
<sequence>MSVTLLAKANQTIALLATDRQHSIQQHVLEAGRPAFVYTCYGFEAVGNSMGALLGFDGYPRTPLFDSYFLGRGHRIYNPQLMRFISADSLSPFDAGGTNAYAYCAGDPVNYRDDSGQSRNLRDQLHKDALLKNPLQYHPDWKNYPTLSKDAKRHIGKLTSRIEKAKKFAKHVDDHPDHHLSMDTSNSWRRFERNKNKIAKSFDKLEKARFDYAVEFVQRGLPLPDWGTAGDQSSMDPPHRNVAETIDPPPGYADRPSYDEAMGMIRTAL</sequence>
<reference evidence="2 3" key="1">
    <citation type="journal article" date="2020" name="Microorganisms">
        <title>Reliable Identification of Environmental Pseudomonas Isolates Using the rpoD Gene.</title>
        <authorList>
            <consortium name="The Broad Institute Genome Sequencing Platform"/>
            <person name="Girard L."/>
            <person name="Lood C."/>
            <person name="Rokni-Zadeh H."/>
            <person name="van Noort V."/>
            <person name="Lavigne R."/>
            <person name="De Mot R."/>
        </authorList>
    </citation>
    <scope>NUCLEOTIDE SEQUENCE [LARGE SCALE GENOMIC DNA]</scope>
    <source>
        <strain evidence="2 3">RW9S1A</strain>
    </source>
</reference>
<proteinExistence type="predicted"/>
<gene>
    <name evidence="2" type="ORF">HU772_020680</name>
</gene>
<dbReference type="AlphaFoldDB" id="A0A9E6PVI3"/>
<dbReference type="Proteomes" id="UP000633418">
    <property type="component" value="Chromosome"/>
</dbReference>
<evidence type="ECO:0000313" key="3">
    <source>
        <dbReference type="Proteomes" id="UP000633418"/>
    </source>
</evidence>
<dbReference type="InterPro" id="IPR022385">
    <property type="entry name" value="Rhs_assc_core"/>
</dbReference>
<dbReference type="Gene3D" id="2.180.10.10">
    <property type="entry name" value="RHS repeat-associated core"/>
    <property type="match status" value="1"/>
</dbReference>
<dbReference type="KEGG" id="pxn:HU772_020680"/>
<dbReference type="NCBIfam" id="TIGR03696">
    <property type="entry name" value="Rhs_assc_core"/>
    <property type="match status" value="1"/>
</dbReference>
<organism evidence="2 3">
    <name type="scientific">Pseudomonas xantholysinigenes</name>
    <dbReference type="NCBI Taxonomy" id="2745490"/>
    <lineage>
        <taxon>Bacteria</taxon>
        <taxon>Pseudomonadati</taxon>
        <taxon>Pseudomonadota</taxon>
        <taxon>Gammaproteobacteria</taxon>
        <taxon>Pseudomonadales</taxon>
        <taxon>Pseudomonadaceae</taxon>
        <taxon>Pseudomonas</taxon>
    </lineage>
</organism>
<name>A0A9E6PVI3_9PSED</name>
<dbReference type="SUPFAM" id="SSF56399">
    <property type="entry name" value="ADP-ribosylation"/>
    <property type="match status" value="1"/>
</dbReference>
<keyword evidence="3" id="KW-1185">Reference proteome</keyword>
<accession>A0A9E6PVI3</accession>
<reference evidence="2 3" key="2">
    <citation type="journal article" date="2021" name="Microorganisms">
        <title>The Ever-Expanding Pseudomonas Genus: Description of 43 New Species and Partition of the Pseudomonas putida Group.</title>
        <authorList>
            <person name="Girard L."/>
            <person name="Lood C."/>
            <person name="Hofte M."/>
            <person name="Vandamme P."/>
            <person name="Rokni-Zadeh H."/>
            <person name="van Noort V."/>
            <person name="Lavigne R."/>
            <person name="De Mot R."/>
        </authorList>
    </citation>
    <scope>NUCLEOTIDE SEQUENCE [LARGE SCALE GENOMIC DNA]</scope>
    <source>
        <strain evidence="2 3">RW9S1A</strain>
    </source>
</reference>